<dbReference type="Pfam" id="PF13503">
    <property type="entry name" value="DUF4123"/>
    <property type="match status" value="1"/>
</dbReference>
<proteinExistence type="predicted"/>
<name>A0AAW3WIW6_SERFO</name>
<protein>
    <submittedName>
        <fullName evidence="2">DUF4123 domain-containing protein</fullName>
    </submittedName>
</protein>
<dbReference type="RefSeq" id="WP_179251754.1">
    <property type="nucleotide sequence ID" value="NZ_JACBIV010000002.1"/>
</dbReference>
<dbReference type="AlphaFoldDB" id="A0AAW3WIW6"/>
<gene>
    <name evidence="2" type="ORF">H8J20_01070</name>
</gene>
<sequence length="194" mass="22117">MASNNQRLRRIALPDDANEAHAIIKETLFGAVAPFSAQGREVISASSSAPCHTYAVIDALQRSDIAVLLEAYETEWSCLWKGDSAERFAFHAPYLVRLEPESDFTQWLLAEGWGKNWGIFLRSYLPLPVVSHHLRKFNQVYDEVQARWLMFRYYAPNTVKTLLPFLPAQTFIEFTDGLTRVIAEDLDGRQIVIV</sequence>
<accession>A0AAW3WIW6</accession>
<comment type="caution">
    <text evidence="2">The sequence shown here is derived from an EMBL/GenBank/DDBJ whole genome shotgun (WGS) entry which is preliminary data.</text>
</comment>
<evidence type="ECO:0000313" key="3">
    <source>
        <dbReference type="Proteomes" id="UP000659084"/>
    </source>
</evidence>
<dbReference type="InterPro" id="IPR025391">
    <property type="entry name" value="DUF4123"/>
</dbReference>
<dbReference type="EMBL" id="JACNYO010000001">
    <property type="protein sequence ID" value="MBC3210718.1"/>
    <property type="molecule type" value="Genomic_DNA"/>
</dbReference>
<evidence type="ECO:0000259" key="1">
    <source>
        <dbReference type="Pfam" id="PF13503"/>
    </source>
</evidence>
<feature type="domain" description="DUF4123" evidence="1">
    <location>
        <begin position="54"/>
        <end position="168"/>
    </location>
</feature>
<evidence type="ECO:0000313" key="2">
    <source>
        <dbReference type="EMBL" id="MBC3210718.1"/>
    </source>
</evidence>
<organism evidence="2 3">
    <name type="scientific">Serratia fonticola</name>
    <dbReference type="NCBI Taxonomy" id="47917"/>
    <lineage>
        <taxon>Bacteria</taxon>
        <taxon>Pseudomonadati</taxon>
        <taxon>Pseudomonadota</taxon>
        <taxon>Gammaproteobacteria</taxon>
        <taxon>Enterobacterales</taxon>
        <taxon>Yersiniaceae</taxon>
        <taxon>Serratia</taxon>
    </lineage>
</organism>
<dbReference type="Proteomes" id="UP000659084">
    <property type="component" value="Unassembled WGS sequence"/>
</dbReference>
<reference evidence="2" key="1">
    <citation type="submission" date="2020-08" db="EMBL/GenBank/DDBJ databases">
        <title>Food and environmental bacterial isolates.</title>
        <authorList>
            <person name="Richter L."/>
            <person name="Du Plessis E.M."/>
            <person name="Duvenage S."/>
            <person name="Allam M."/>
            <person name="Korsten L."/>
        </authorList>
    </citation>
    <scope>NUCLEOTIDE SEQUENCE</scope>
    <source>
        <strain evidence="2">UPMP2127</strain>
    </source>
</reference>